<dbReference type="HOGENOM" id="CLU_215625_0_0_2"/>
<dbReference type="KEGG" id="pis:Pisl_1051"/>
<protein>
    <submittedName>
        <fullName evidence="2">Uncharacterized protein</fullName>
    </submittedName>
</protein>
<reference evidence="2" key="1">
    <citation type="submission" date="2006-12" db="EMBL/GenBank/DDBJ databases">
        <title>Complete sequence of Pyrobaculum islandicum DSM 4184.</title>
        <authorList>
            <person name="Copeland A."/>
            <person name="Lucas S."/>
            <person name="Lapidus A."/>
            <person name="Barry K."/>
            <person name="Detter J.C."/>
            <person name="Glavina del Rio T."/>
            <person name="Dalin E."/>
            <person name="Tice H."/>
            <person name="Pitluck S."/>
            <person name="Meincke L."/>
            <person name="Brettin T."/>
            <person name="Bruce D."/>
            <person name="Han C."/>
            <person name="Tapia R."/>
            <person name="Gilna P."/>
            <person name="Schmutz J."/>
            <person name="Larimer F."/>
            <person name="Land M."/>
            <person name="Hauser L."/>
            <person name="Kyrpides N."/>
            <person name="Mikhailova N."/>
            <person name="Cozen A.E."/>
            <person name="Fitz-Gibbon S.T."/>
            <person name="House C.H."/>
            <person name="Saltikov C."/>
            <person name="Lowe T."/>
            <person name="Richardson P."/>
        </authorList>
    </citation>
    <scope>NUCLEOTIDE SEQUENCE [LARGE SCALE GENOMIC DNA]</scope>
    <source>
        <strain evidence="2">DSM 4184</strain>
    </source>
</reference>
<evidence type="ECO:0000313" key="3">
    <source>
        <dbReference type="Proteomes" id="UP000002595"/>
    </source>
</evidence>
<dbReference type="GeneID" id="52278231"/>
<evidence type="ECO:0000256" key="1">
    <source>
        <dbReference type="SAM" id="Coils"/>
    </source>
</evidence>
<gene>
    <name evidence="2" type="ordered locus">Pisl_1051</name>
</gene>
<dbReference type="OrthoDB" id="27590at2157"/>
<keyword evidence="3" id="KW-1185">Reference proteome</keyword>
<accession>A1RTE2</accession>
<evidence type="ECO:0000313" key="2">
    <source>
        <dbReference type="EMBL" id="ABL88224.1"/>
    </source>
</evidence>
<dbReference type="RefSeq" id="WP_011762799.1">
    <property type="nucleotide sequence ID" value="NC_008701.1"/>
</dbReference>
<organism evidence="2 3">
    <name type="scientific">Pyrobaculum islandicum (strain DSM 4184 / JCM 9189 / GEO3)</name>
    <dbReference type="NCBI Taxonomy" id="384616"/>
    <lineage>
        <taxon>Archaea</taxon>
        <taxon>Thermoproteota</taxon>
        <taxon>Thermoprotei</taxon>
        <taxon>Thermoproteales</taxon>
        <taxon>Thermoproteaceae</taxon>
        <taxon>Pyrobaculum</taxon>
    </lineage>
</organism>
<feature type="coiled-coil region" evidence="1">
    <location>
        <begin position="11"/>
        <end position="42"/>
    </location>
</feature>
<dbReference type="eggNOG" id="arCOG05456">
    <property type="taxonomic scope" value="Archaea"/>
</dbReference>
<dbReference type="AlphaFoldDB" id="A1RTE2"/>
<keyword evidence="1" id="KW-0175">Coiled coil</keyword>
<dbReference type="Proteomes" id="UP000002595">
    <property type="component" value="Chromosome"/>
</dbReference>
<sequence>MSMKDLNVVIKELVDKEIEKAMANIKEEIREVTSLIDKKIEELRQYLKT</sequence>
<dbReference type="EMBL" id="CP000504">
    <property type="protein sequence ID" value="ABL88224.1"/>
    <property type="molecule type" value="Genomic_DNA"/>
</dbReference>
<proteinExistence type="predicted"/>
<name>A1RTE2_PYRIL</name>
<dbReference type="STRING" id="384616.Pisl_1051"/>